<dbReference type="RefSeq" id="WP_386058611.1">
    <property type="nucleotide sequence ID" value="NZ_JBHTKL010000002.1"/>
</dbReference>
<name>A0ABW3L1F4_9BACI</name>
<sequence>MNEKEKRNTPKLKLWLSLGVVVLLFIGTQLVMESPAETEALPPQKEKKEETEIPEVLSNVRVAESEEEVYEFFRENTPGLARAEEHGAVKELNQSAKVPDREGNFYLDRIWYDSHFGYLFTGYDLSFFKGVEDLPEERYSFIRGLHLDPMDEDTKKEIGNPHLNFSNFTFLEKEAIIYDGRLYQKGGIAPLIQMGQGYQPIEKVDALFSAGFALTMPDTLEMKRVEFPLQIKHDVSDELIEQIPIDQKLAIGDTTLVVKRMDMKLGYDSIVVETEGTEHALMMNTRGKVITGNGEETYFYLQNQSDGQEDTYEMIMMPLKSDPNQIDIQFDSIQLASEDSYSFRIDLQKHLEGKEMADIFTVPVDKKIKEAYGTEVIIESVEYGSQDVTVHIDYETSETSPTRLSTDLIPAFVQLRDRDMGNLLSAKDDNGEDLKSIHGGGGPNDPSISMQFSRYLNKEKQYLDIMVDRLVYEVTDTDKITVEMP</sequence>
<accession>A0ABW3L1F4</accession>
<evidence type="ECO:0000313" key="4">
    <source>
        <dbReference type="Proteomes" id="UP001596990"/>
    </source>
</evidence>
<evidence type="ECO:0008006" key="5">
    <source>
        <dbReference type="Google" id="ProtNLM"/>
    </source>
</evidence>
<evidence type="ECO:0000313" key="3">
    <source>
        <dbReference type="EMBL" id="MFD1019182.1"/>
    </source>
</evidence>
<keyword evidence="2" id="KW-1133">Transmembrane helix</keyword>
<feature type="region of interest" description="Disordered" evidence="1">
    <location>
        <begin position="425"/>
        <end position="446"/>
    </location>
</feature>
<keyword evidence="2" id="KW-0472">Membrane</keyword>
<feature type="compositionally biased region" description="Basic and acidic residues" evidence="1">
    <location>
        <begin position="425"/>
        <end position="436"/>
    </location>
</feature>
<evidence type="ECO:0000256" key="2">
    <source>
        <dbReference type="SAM" id="Phobius"/>
    </source>
</evidence>
<gene>
    <name evidence="3" type="ORF">ACFQ2J_08250</name>
</gene>
<comment type="caution">
    <text evidence="3">The sequence shown here is derived from an EMBL/GenBank/DDBJ whole genome shotgun (WGS) entry which is preliminary data.</text>
</comment>
<dbReference type="EMBL" id="JBHTKL010000002">
    <property type="protein sequence ID" value="MFD1019182.1"/>
    <property type="molecule type" value="Genomic_DNA"/>
</dbReference>
<dbReference type="Proteomes" id="UP001596990">
    <property type="component" value="Unassembled WGS sequence"/>
</dbReference>
<proteinExistence type="predicted"/>
<evidence type="ECO:0000256" key="1">
    <source>
        <dbReference type="SAM" id="MobiDB-lite"/>
    </source>
</evidence>
<keyword evidence="2" id="KW-0812">Transmembrane</keyword>
<protein>
    <recommendedName>
        <fullName evidence="5">DUF4179 domain-containing protein</fullName>
    </recommendedName>
</protein>
<feature type="transmembrane region" description="Helical" evidence="2">
    <location>
        <begin position="12"/>
        <end position="32"/>
    </location>
</feature>
<keyword evidence="4" id="KW-1185">Reference proteome</keyword>
<organism evidence="3 4">
    <name type="scientific">Thalassobacillus hwangdonensis</name>
    <dbReference type="NCBI Taxonomy" id="546108"/>
    <lineage>
        <taxon>Bacteria</taxon>
        <taxon>Bacillati</taxon>
        <taxon>Bacillota</taxon>
        <taxon>Bacilli</taxon>
        <taxon>Bacillales</taxon>
        <taxon>Bacillaceae</taxon>
        <taxon>Thalassobacillus</taxon>
    </lineage>
</organism>
<reference evidence="4" key="1">
    <citation type="journal article" date="2019" name="Int. J. Syst. Evol. Microbiol.">
        <title>The Global Catalogue of Microorganisms (GCM) 10K type strain sequencing project: providing services to taxonomists for standard genome sequencing and annotation.</title>
        <authorList>
            <consortium name="The Broad Institute Genomics Platform"/>
            <consortium name="The Broad Institute Genome Sequencing Center for Infectious Disease"/>
            <person name="Wu L."/>
            <person name="Ma J."/>
        </authorList>
    </citation>
    <scope>NUCLEOTIDE SEQUENCE [LARGE SCALE GENOMIC DNA]</scope>
    <source>
        <strain evidence="4">CCUG 56607</strain>
    </source>
</reference>